<feature type="non-terminal residue" evidence="1">
    <location>
        <position position="1"/>
    </location>
</feature>
<feature type="non-terminal residue" evidence="1">
    <location>
        <position position="191"/>
    </location>
</feature>
<dbReference type="Proteomes" id="UP000626109">
    <property type="component" value="Unassembled WGS sequence"/>
</dbReference>
<organism evidence="1 2">
    <name type="scientific">Polarella glacialis</name>
    <name type="common">Dinoflagellate</name>
    <dbReference type="NCBI Taxonomy" id="89957"/>
    <lineage>
        <taxon>Eukaryota</taxon>
        <taxon>Sar</taxon>
        <taxon>Alveolata</taxon>
        <taxon>Dinophyceae</taxon>
        <taxon>Suessiales</taxon>
        <taxon>Suessiaceae</taxon>
        <taxon>Polarella</taxon>
    </lineage>
</organism>
<dbReference type="EMBL" id="CAJNNW010026481">
    <property type="protein sequence ID" value="CAE8685783.1"/>
    <property type="molecule type" value="Genomic_DNA"/>
</dbReference>
<accession>A0A813JPZ7</accession>
<evidence type="ECO:0000313" key="2">
    <source>
        <dbReference type="Proteomes" id="UP000626109"/>
    </source>
</evidence>
<comment type="caution">
    <text evidence="1">The sequence shown here is derived from an EMBL/GenBank/DDBJ whole genome shotgun (WGS) entry which is preliminary data.</text>
</comment>
<sequence length="191" mass="20640">VCSGAGECPVAHLGAGLRSVRVRLSELCDQSDARGLGYICNATESPACAEICGGALSIDVQRYVDEILESTPFHASSGGQFEPWEVPKVDLSIKDSFIFVSQRQSLYISLRLLGLKMLFPNRTVVSNESNVPTKHGQEDETVMNALEYGLTYGCNWRPSDGSPFADEPACASRGMWSGVSRSDLQGNIFGL</sequence>
<proteinExistence type="predicted"/>
<reference evidence="1" key="1">
    <citation type="submission" date="2021-02" db="EMBL/GenBank/DDBJ databases">
        <authorList>
            <person name="Dougan E. K."/>
            <person name="Rhodes N."/>
            <person name="Thang M."/>
            <person name="Chan C."/>
        </authorList>
    </citation>
    <scope>NUCLEOTIDE SEQUENCE</scope>
</reference>
<name>A0A813JPZ7_POLGL</name>
<dbReference type="AlphaFoldDB" id="A0A813JPZ7"/>
<protein>
    <submittedName>
        <fullName evidence="1">Uncharacterized protein</fullName>
    </submittedName>
</protein>
<gene>
    <name evidence="1" type="ORF">PGLA2088_LOCUS24652</name>
</gene>
<evidence type="ECO:0000313" key="1">
    <source>
        <dbReference type="EMBL" id="CAE8685783.1"/>
    </source>
</evidence>